<sequence>MIVQLIRSRPVPLSAQLGKAWARTYSSTAPKRAKNRIYNSIRHENELEDLLLLSASSRIPLITLWSASWCSSCQAVKPLIKGLIEQGVGEEQGSVSFAEVEMDSPTLGVLPMRYMISSMPTLLSFDRQEAQVETKLTRVEDMKNRQFLIEWIEREAKRHGQGGGGGGGLFGLFGR</sequence>
<proteinExistence type="predicted"/>
<protein>
    <submittedName>
        <fullName evidence="1">Uncharacterized protein</fullName>
    </submittedName>
</protein>
<reference evidence="1" key="1">
    <citation type="submission" date="2024-02" db="EMBL/GenBank/DDBJ databases">
        <title>Metagenome Assembled Genome of Zalaria obscura JY119.</title>
        <authorList>
            <person name="Vighnesh L."/>
            <person name="Jagadeeshwari U."/>
            <person name="Venkata Ramana C."/>
            <person name="Sasikala C."/>
        </authorList>
    </citation>
    <scope>NUCLEOTIDE SEQUENCE</scope>
    <source>
        <strain evidence="1">JY119</strain>
    </source>
</reference>
<accession>A0ACC3SDP7</accession>
<dbReference type="EMBL" id="JAMKPW020000019">
    <property type="protein sequence ID" value="KAK8208011.1"/>
    <property type="molecule type" value="Genomic_DNA"/>
</dbReference>
<evidence type="ECO:0000313" key="2">
    <source>
        <dbReference type="Proteomes" id="UP001320706"/>
    </source>
</evidence>
<keyword evidence="2" id="KW-1185">Reference proteome</keyword>
<organism evidence="1 2">
    <name type="scientific">Zalaria obscura</name>
    <dbReference type="NCBI Taxonomy" id="2024903"/>
    <lineage>
        <taxon>Eukaryota</taxon>
        <taxon>Fungi</taxon>
        <taxon>Dikarya</taxon>
        <taxon>Ascomycota</taxon>
        <taxon>Pezizomycotina</taxon>
        <taxon>Dothideomycetes</taxon>
        <taxon>Dothideomycetidae</taxon>
        <taxon>Dothideales</taxon>
        <taxon>Zalariaceae</taxon>
        <taxon>Zalaria</taxon>
    </lineage>
</organism>
<dbReference type="Proteomes" id="UP001320706">
    <property type="component" value="Unassembled WGS sequence"/>
</dbReference>
<comment type="caution">
    <text evidence="1">The sequence shown here is derived from an EMBL/GenBank/DDBJ whole genome shotgun (WGS) entry which is preliminary data.</text>
</comment>
<evidence type="ECO:0000313" key="1">
    <source>
        <dbReference type="EMBL" id="KAK8208011.1"/>
    </source>
</evidence>
<name>A0ACC3SDP7_9PEZI</name>
<gene>
    <name evidence="1" type="ORF">M8818_004049</name>
</gene>